<dbReference type="InterPro" id="IPR004304">
    <property type="entry name" value="FmdA_AmdA"/>
</dbReference>
<dbReference type="Pfam" id="PF03069">
    <property type="entry name" value="FmdA_AmdA"/>
    <property type="match status" value="1"/>
</dbReference>
<dbReference type="SUPFAM" id="SSF141130">
    <property type="entry name" value="Acetamidase/Formamidase-like"/>
    <property type="match status" value="1"/>
</dbReference>
<dbReference type="PANTHER" id="PTHR31891">
    <property type="entry name" value="FORMAMIDASE C869.04-RELATED"/>
    <property type="match status" value="1"/>
</dbReference>
<dbReference type="AlphaFoldDB" id="A0A2K1ZPR5"/>
<dbReference type="Gene3D" id="2.60.120.580">
    <property type="entry name" value="Acetamidase/Formamidase-like domains"/>
    <property type="match status" value="1"/>
</dbReference>
<dbReference type="EMBL" id="CM009296">
    <property type="protein sequence ID" value="PNT27268.1"/>
    <property type="molecule type" value="Genomic_DNA"/>
</dbReference>
<evidence type="ECO:0000313" key="2">
    <source>
        <dbReference type="Proteomes" id="UP000006729"/>
    </source>
</evidence>
<dbReference type="InParanoid" id="A0A2K1ZPR5"/>
<dbReference type="STRING" id="3694.A0A2K1ZPR5"/>
<proteinExistence type="predicted"/>
<dbReference type="Proteomes" id="UP000006729">
    <property type="component" value="Chromosome 7"/>
</dbReference>
<accession>A0A2K1ZPR5</accession>
<sequence>MAKYAARLIVPIDVKKKPWEQKLPLHNRWHPDIPVKAGEVFPVEMDDDSAVDVKTVDLSTVHYLSFPIRVLDKDENPAKPGDLLAVEICNLGPLPRDEWGFAAYHLTQKMEVVP</sequence>
<evidence type="ECO:0008006" key="3">
    <source>
        <dbReference type="Google" id="ProtNLM"/>
    </source>
</evidence>
<name>A0A2K1ZPR5_POPTR</name>
<keyword evidence="2" id="KW-1185">Reference proteome</keyword>
<protein>
    <recommendedName>
        <fullName evidence="3">Formamidase</fullName>
    </recommendedName>
</protein>
<dbReference type="GO" id="GO:0016811">
    <property type="term" value="F:hydrolase activity, acting on carbon-nitrogen (but not peptide) bonds, in linear amides"/>
    <property type="evidence" value="ECO:0007669"/>
    <property type="project" value="InterPro"/>
</dbReference>
<organism evidence="1 2">
    <name type="scientific">Populus trichocarpa</name>
    <name type="common">Western balsam poplar</name>
    <name type="synonym">Populus balsamifera subsp. trichocarpa</name>
    <dbReference type="NCBI Taxonomy" id="3694"/>
    <lineage>
        <taxon>Eukaryota</taxon>
        <taxon>Viridiplantae</taxon>
        <taxon>Streptophyta</taxon>
        <taxon>Embryophyta</taxon>
        <taxon>Tracheophyta</taxon>
        <taxon>Spermatophyta</taxon>
        <taxon>Magnoliopsida</taxon>
        <taxon>eudicotyledons</taxon>
        <taxon>Gunneridae</taxon>
        <taxon>Pentapetalae</taxon>
        <taxon>rosids</taxon>
        <taxon>fabids</taxon>
        <taxon>Malpighiales</taxon>
        <taxon>Salicaceae</taxon>
        <taxon>Saliceae</taxon>
        <taxon>Populus</taxon>
    </lineage>
</organism>
<reference evidence="1 2" key="1">
    <citation type="journal article" date="2006" name="Science">
        <title>The genome of black cottonwood, Populus trichocarpa (Torr. &amp; Gray).</title>
        <authorList>
            <person name="Tuskan G.A."/>
            <person name="Difazio S."/>
            <person name="Jansson S."/>
            <person name="Bohlmann J."/>
            <person name="Grigoriev I."/>
            <person name="Hellsten U."/>
            <person name="Putnam N."/>
            <person name="Ralph S."/>
            <person name="Rombauts S."/>
            <person name="Salamov A."/>
            <person name="Schein J."/>
            <person name="Sterck L."/>
            <person name="Aerts A."/>
            <person name="Bhalerao R.R."/>
            <person name="Bhalerao R.P."/>
            <person name="Blaudez D."/>
            <person name="Boerjan W."/>
            <person name="Brun A."/>
            <person name="Brunner A."/>
            <person name="Busov V."/>
            <person name="Campbell M."/>
            <person name="Carlson J."/>
            <person name="Chalot M."/>
            <person name="Chapman J."/>
            <person name="Chen G.L."/>
            <person name="Cooper D."/>
            <person name="Coutinho P.M."/>
            <person name="Couturier J."/>
            <person name="Covert S."/>
            <person name="Cronk Q."/>
            <person name="Cunningham R."/>
            <person name="Davis J."/>
            <person name="Degroeve S."/>
            <person name="Dejardin A."/>
            <person name="Depamphilis C."/>
            <person name="Detter J."/>
            <person name="Dirks B."/>
            <person name="Dubchak I."/>
            <person name="Duplessis S."/>
            <person name="Ehlting J."/>
            <person name="Ellis B."/>
            <person name="Gendler K."/>
            <person name="Goodstein D."/>
            <person name="Gribskov M."/>
            <person name="Grimwood J."/>
            <person name="Groover A."/>
            <person name="Gunter L."/>
            <person name="Hamberger B."/>
            <person name="Heinze B."/>
            <person name="Helariutta Y."/>
            <person name="Henrissat B."/>
            <person name="Holligan D."/>
            <person name="Holt R."/>
            <person name="Huang W."/>
            <person name="Islam-Faridi N."/>
            <person name="Jones S."/>
            <person name="Jones-Rhoades M."/>
            <person name="Jorgensen R."/>
            <person name="Joshi C."/>
            <person name="Kangasjarvi J."/>
            <person name="Karlsson J."/>
            <person name="Kelleher C."/>
            <person name="Kirkpatrick R."/>
            <person name="Kirst M."/>
            <person name="Kohler A."/>
            <person name="Kalluri U."/>
            <person name="Larimer F."/>
            <person name="Leebens-Mack J."/>
            <person name="Leple J.C."/>
            <person name="Locascio P."/>
            <person name="Lou Y."/>
            <person name="Lucas S."/>
            <person name="Martin F."/>
            <person name="Montanini B."/>
            <person name="Napoli C."/>
            <person name="Nelson D.R."/>
            <person name="Nelson C."/>
            <person name="Nieminen K."/>
            <person name="Nilsson O."/>
            <person name="Pereda V."/>
            <person name="Peter G."/>
            <person name="Philippe R."/>
            <person name="Pilate G."/>
            <person name="Poliakov A."/>
            <person name="Razumovskaya J."/>
            <person name="Richardson P."/>
            <person name="Rinaldi C."/>
            <person name="Ritland K."/>
            <person name="Rouze P."/>
            <person name="Ryaboy D."/>
            <person name="Schmutz J."/>
            <person name="Schrader J."/>
            <person name="Segerman B."/>
            <person name="Shin H."/>
            <person name="Siddiqui A."/>
            <person name="Sterky F."/>
            <person name="Terry A."/>
            <person name="Tsai C.J."/>
            <person name="Uberbacher E."/>
            <person name="Unneberg P."/>
            <person name="Vahala J."/>
            <person name="Wall K."/>
            <person name="Wessler S."/>
            <person name="Yang G."/>
            <person name="Yin T."/>
            <person name="Douglas C."/>
            <person name="Marra M."/>
            <person name="Sandberg G."/>
            <person name="Van de Peer Y."/>
            <person name="Rokhsar D."/>
        </authorList>
    </citation>
    <scope>NUCLEOTIDE SEQUENCE [LARGE SCALE GENOMIC DNA]</scope>
    <source>
        <strain evidence="2">cv. Nisqually</strain>
    </source>
</reference>
<gene>
    <name evidence="1" type="ORF">POPTR_007G053800</name>
</gene>
<dbReference type="PANTHER" id="PTHR31891:SF1">
    <property type="entry name" value="FORMAMIDASE C869.04-RELATED"/>
    <property type="match status" value="1"/>
</dbReference>
<evidence type="ECO:0000313" key="1">
    <source>
        <dbReference type="EMBL" id="PNT27268.1"/>
    </source>
</evidence>